<keyword evidence="7" id="KW-0902">Two-component regulatory system</keyword>
<dbReference type="SMART" id="SM00388">
    <property type="entry name" value="HisKA"/>
    <property type="match status" value="1"/>
</dbReference>
<dbReference type="CDD" id="cd00082">
    <property type="entry name" value="HisKA"/>
    <property type="match status" value="1"/>
</dbReference>
<dbReference type="PROSITE" id="PS50109">
    <property type="entry name" value="HIS_KIN"/>
    <property type="match status" value="1"/>
</dbReference>
<dbReference type="Gene3D" id="3.30.565.10">
    <property type="entry name" value="Histidine kinase-like ATPase, C-terminal domain"/>
    <property type="match status" value="1"/>
</dbReference>
<evidence type="ECO:0000313" key="11">
    <source>
        <dbReference type="EMBL" id="MCF6378778.1"/>
    </source>
</evidence>
<dbReference type="SUPFAM" id="SSF55874">
    <property type="entry name" value="ATPase domain of HSP90 chaperone/DNA topoisomerase II/histidine kinase"/>
    <property type="match status" value="1"/>
</dbReference>
<evidence type="ECO:0000259" key="8">
    <source>
        <dbReference type="PROSITE" id="PS50109"/>
    </source>
</evidence>
<comment type="caution">
    <text evidence="11">The sequence shown here is derived from an EMBL/GenBank/DDBJ whole genome shotgun (WGS) entry which is preliminary data.</text>
</comment>
<evidence type="ECO:0000256" key="7">
    <source>
        <dbReference type="ARBA" id="ARBA00023012"/>
    </source>
</evidence>
<evidence type="ECO:0000259" key="9">
    <source>
        <dbReference type="PROSITE" id="PS50112"/>
    </source>
</evidence>
<dbReference type="Pfam" id="PF08448">
    <property type="entry name" value="PAS_4"/>
    <property type="match status" value="1"/>
</dbReference>
<evidence type="ECO:0000256" key="1">
    <source>
        <dbReference type="ARBA" id="ARBA00000085"/>
    </source>
</evidence>
<dbReference type="PANTHER" id="PTHR43047:SF66">
    <property type="entry name" value="HISKA"/>
    <property type="match status" value="1"/>
</dbReference>
<dbReference type="Pfam" id="PF02518">
    <property type="entry name" value="HATPase_c"/>
    <property type="match status" value="1"/>
</dbReference>
<dbReference type="SUPFAM" id="SSF47384">
    <property type="entry name" value="Homodimeric domain of signal transducing histidine kinase"/>
    <property type="match status" value="1"/>
</dbReference>
<evidence type="ECO:0000256" key="6">
    <source>
        <dbReference type="ARBA" id="ARBA00022777"/>
    </source>
</evidence>
<dbReference type="Gene3D" id="3.30.450.20">
    <property type="entry name" value="PAS domain"/>
    <property type="match status" value="1"/>
</dbReference>
<dbReference type="RefSeq" id="WP_236402849.1">
    <property type="nucleotide sequence ID" value="NZ_JAKJHZ010000009.1"/>
</dbReference>
<dbReference type="GO" id="GO:0005524">
    <property type="term" value="F:ATP binding"/>
    <property type="evidence" value="ECO:0007669"/>
    <property type="project" value="UniProtKB-KW"/>
</dbReference>
<comment type="catalytic activity">
    <reaction evidence="1">
        <text>ATP + protein L-histidine = ADP + protein N-phospho-L-histidine.</text>
        <dbReference type="EC" id="2.7.13.3"/>
    </reaction>
</comment>
<name>A0ABS9HEK6_9ACTN</name>
<dbReference type="InterPro" id="IPR036890">
    <property type="entry name" value="HATPase_C_sf"/>
</dbReference>
<dbReference type="CDD" id="cd16922">
    <property type="entry name" value="HATPase_EvgS-ArcB-TorS-like"/>
    <property type="match status" value="1"/>
</dbReference>
<dbReference type="PROSITE" id="PS50113">
    <property type="entry name" value="PAC"/>
    <property type="match status" value="1"/>
</dbReference>
<keyword evidence="11" id="KW-0547">Nucleotide-binding</keyword>
<feature type="domain" description="Histidine kinase" evidence="8">
    <location>
        <begin position="150"/>
        <end position="371"/>
    </location>
</feature>
<dbReference type="PANTHER" id="PTHR43047">
    <property type="entry name" value="TWO-COMPONENT HISTIDINE PROTEIN KINASE"/>
    <property type="match status" value="1"/>
</dbReference>
<dbReference type="InterPro" id="IPR005467">
    <property type="entry name" value="His_kinase_dom"/>
</dbReference>
<dbReference type="SMART" id="SM00387">
    <property type="entry name" value="HATPase_c"/>
    <property type="match status" value="1"/>
</dbReference>
<dbReference type="SMART" id="SM00091">
    <property type="entry name" value="PAS"/>
    <property type="match status" value="1"/>
</dbReference>
<evidence type="ECO:0000259" key="10">
    <source>
        <dbReference type="PROSITE" id="PS50113"/>
    </source>
</evidence>
<dbReference type="PRINTS" id="PR00344">
    <property type="entry name" value="BCTRLSENSOR"/>
</dbReference>
<evidence type="ECO:0000256" key="4">
    <source>
        <dbReference type="ARBA" id="ARBA00022553"/>
    </source>
</evidence>
<comment type="subcellular location">
    <subcellularLocation>
        <location evidence="2">Cell membrane</location>
    </subcellularLocation>
</comment>
<evidence type="ECO:0000256" key="5">
    <source>
        <dbReference type="ARBA" id="ARBA00022679"/>
    </source>
</evidence>
<gene>
    <name evidence="11" type="ORF">L2K70_14280</name>
</gene>
<keyword evidence="12" id="KW-1185">Reference proteome</keyword>
<dbReference type="PROSITE" id="PS50112">
    <property type="entry name" value="PAS"/>
    <property type="match status" value="1"/>
</dbReference>
<dbReference type="InterPro" id="IPR035965">
    <property type="entry name" value="PAS-like_dom_sf"/>
</dbReference>
<keyword evidence="11" id="KW-0067">ATP-binding</keyword>
<dbReference type="InterPro" id="IPR000014">
    <property type="entry name" value="PAS"/>
</dbReference>
<evidence type="ECO:0000313" key="12">
    <source>
        <dbReference type="Proteomes" id="UP001201161"/>
    </source>
</evidence>
<dbReference type="EMBL" id="JAKJHZ010000009">
    <property type="protein sequence ID" value="MCF6378778.1"/>
    <property type="molecule type" value="Genomic_DNA"/>
</dbReference>
<dbReference type="EC" id="2.7.13.3" evidence="3"/>
<keyword evidence="6" id="KW-0418">Kinase</keyword>
<dbReference type="SUPFAM" id="SSF55785">
    <property type="entry name" value="PYP-like sensor domain (PAS domain)"/>
    <property type="match status" value="1"/>
</dbReference>
<keyword evidence="4" id="KW-0597">Phosphoprotein</keyword>
<dbReference type="Proteomes" id="UP001201161">
    <property type="component" value="Unassembled WGS sequence"/>
</dbReference>
<keyword evidence="5" id="KW-0808">Transferase</keyword>
<dbReference type="CDD" id="cd00130">
    <property type="entry name" value="PAS"/>
    <property type="match status" value="1"/>
</dbReference>
<dbReference type="InterPro" id="IPR004358">
    <property type="entry name" value="Sig_transdc_His_kin-like_C"/>
</dbReference>
<dbReference type="Pfam" id="PF00512">
    <property type="entry name" value="HisKA"/>
    <property type="match status" value="1"/>
</dbReference>
<protein>
    <recommendedName>
        <fullName evidence="3">histidine kinase</fullName>
        <ecNumber evidence="3">2.7.13.3</ecNumber>
    </recommendedName>
</protein>
<feature type="domain" description="PAC" evidence="10">
    <location>
        <begin position="88"/>
        <end position="139"/>
    </location>
</feature>
<dbReference type="InterPro" id="IPR000700">
    <property type="entry name" value="PAS-assoc_C"/>
</dbReference>
<dbReference type="Gene3D" id="1.10.287.130">
    <property type="match status" value="1"/>
</dbReference>
<sequence>MPGDHSEEPDIALVEARERYTSLFTHHPHASYSVDRRGYYTDANERALEMTGLDLEQMRRTHFSEVIHPEDVHLLQDAFARALAGEPQVVDARVLRADGEVVDIRCTAIPVVVDGEVVGVHGITEDTTEAQRVLRELREANAAKNRFLATVSHEVRTPLAALIGSADLLMETDLGAEPEHYARIVHRSAERLMRLAQDLLTFSELEAHRTVLARRRVDVRELVEDVVAWAEPLAEARDLELTVTLDDAVPSSALGDGPRIAQVLRTLVHNAVKFTEHGRIDVRASSRAGAEGGVWVDVEVADTGIGIADDHLPRLFEPFTQADPHAAGDRQGNGLGLAIAGELAELMRGRLGVVSAPGRGSTFTFGVPLGTVPEDGSAG</sequence>
<accession>A0ABS9HEK6</accession>
<evidence type="ECO:0000256" key="2">
    <source>
        <dbReference type="ARBA" id="ARBA00004236"/>
    </source>
</evidence>
<reference evidence="11 12" key="1">
    <citation type="submission" date="2022-01" db="EMBL/GenBank/DDBJ databases">
        <title>Nocardioides sp. nov., an actinomycete isolated from mining soil.</title>
        <authorList>
            <person name="Liu L."/>
        </authorList>
    </citation>
    <scope>NUCLEOTIDE SEQUENCE [LARGE SCALE GENOMIC DNA]</scope>
    <source>
        <strain evidence="11 12">KLBMP 9356</strain>
    </source>
</reference>
<feature type="domain" description="PAS" evidence="9">
    <location>
        <begin position="16"/>
        <end position="86"/>
    </location>
</feature>
<evidence type="ECO:0000256" key="3">
    <source>
        <dbReference type="ARBA" id="ARBA00012438"/>
    </source>
</evidence>
<dbReference type="InterPro" id="IPR003594">
    <property type="entry name" value="HATPase_dom"/>
</dbReference>
<organism evidence="11 12">
    <name type="scientific">Nocardioides potassii</name>
    <dbReference type="NCBI Taxonomy" id="2911371"/>
    <lineage>
        <taxon>Bacteria</taxon>
        <taxon>Bacillati</taxon>
        <taxon>Actinomycetota</taxon>
        <taxon>Actinomycetes</taxon>
        <taxon>Propionibacteriales</taxon>
        <taxon>Nocardioidaceae</taxon>
        <taxon>Nocardioides</taxon>
    </lineage>
</organism>
<proteinExistence type="predicted"/>
<dbReference type="InterPro" id="IPR003661">
    <property type="entry name" value="HisK_dim/P_dom"/>
</dbReference>
<dbReference type="NCBIfam" id="TIGR00229">
    <property type="entry name" value="sensory_box"/>
    <property type="match status" value="1"/>
</dbReference>
<dbReference type="InterPro" id="IPR036097">
    <property type="entry name" value="HisK_dim/P_sf"/>
</dbReference>
<dbReference type="InterPro" id="IPR013656">
    <property type="entry name" value="PAS_4"/>
</dbReference>